<reference evidence="1" key="1">
    <citation type="submission" date="2018-05" db="EMBL/GenBank/DDBJ databases">
        <title>Draft genome of Mucuna pruriens seed.</title>
        <authorList>
            <person name="Nnadi N.E."/>
            <person name="Vos R."/>
            <person name="Hasami M.H."/>
            <person name="Devisetty U.K."/>
            <person name="Aguiy J.C."/>
        </authorList>
    </citation>
    <scope>NUCLEOTIDE SEQUENCE [LARGE SCALE GENOMIC DNA]</scope>
    <source>
        <strain evidence="1">JCA_2017</strain>
    </source>
</reference>
<dbReference type="EMBL" id="QJKJ01009805">
    <property type="protein sequence ID" value="RDX75553.1"/>
    <property type="molecule type" value="Genomic_DNA"/>
</dbReference>
<evidence type="ECO:0000313" key="2">
    <source>
        <dbReference type="Proteomes" id="UP000257109"/>
    </source>
</evidence>
<organism evidence="1 2">
    <name type="scientific">Mucuna pruriens</name>
    <name type="common">Velvet bean</name>
    <name type="synonym">Dolichos pruriens</name>
    <dbReference type="NCBI Taxonomy" id="157652"/>
    <lineage>
        <taxon>Eukaryota</taxon>
        <taxon>Viridiplantae</taxon>
        <taxon>Streptophyta</taxon>
        <taxon>Embryophyta</taxon>
        <taxon>Tracheophyta</taxon>
        <taxon>Spermatophyta</taxon>
        <taxon>Magnoliopsida</taxon>
        <taxon>eudicotyledons</taxon>
        <taxon>Gunneridae</taxon>
        <taxon>Pentapetalae</taxon>
        <taxon>rosids</taxon>
        <taxon>fabids</taxon>
        <taxon>Fabales</taxon>
        <taxon>Fabaceae</taxon>
        <taxon>Papilionoideae</taxon>
        <taxon>50 kb inversion clade</taxon>
        <taxon>NPAAA clade</taxon>
        <taxon>indigoferoid/millettioid clade</taxon>
        <taxon>Phaseoleae</taxon>
        <taxon>Mucuna</taxon>
    </lineage>
</organism>
<evidence type="ECO:0000313" key="1">
    <source>
        <dbReference type="EMBL" id="RDX75553.1"/>
    </source>
</evidence>
<proteinExistence type="predicted"/>
<sequence>MEEYHLYDVRISYNITCIDLVPRYCPRRPIWMMDLQGACSESYKDEGVCSFILTIVECPN</sequence>
<keyword evidence="2" id="KW-1185">Reference proteome</keyword>
<feature type="non-terminal residue" evidence="1">
    <location>
        <position position="1"/>
    </location>
</feature>
<accession>A0A371FBQ2</accession>
<comment type="caution">
    <text evidence="1">The sequence shown here is derived from an EMBL/GenBank/DDBJ whole genome shotgun (WGS) entry which is preliminary data.</text>
</comment>
<dbReference type="Proteomes" id="UP000257109">
    <property type="component" value="Unassembled WGS sequence"/>
</dbReference>
<dbReference type="AlphaFoldDB" id="A0A371FBQ2"/>
<gene>
    <name evidence="1" type="ORF">CR513_44551</name>
</gene>
<name>A0A371FBQ2_MUCPR</name>
<protein>
    <submittedName>
        <fullName evidence="1">Uncharacterized protein</fullName>
    </submittedName>
</protein>